<feature type="signal peptide" evidence="12">
    <location>
        <begin position="1"/>
        <end position="22"/>
    </location>
</feature>
<evidence type="ECO:0000256" key="6">
    <source>
        <dbReference type="ARBA" id="ARBA00022737"/>
    </source>
</evidence>
<organism evidence="14 15">
    <name type="scientific">Novosphingobium barchaimii LL02</name>
    <dbReference type="NCBI Taxonomy" id="1114963"/>
    <lineage>
        <taxon>Bacteria</taxon>
        <taxon>Pseudomonadati</taxon>
        <taxon>Pseudomonadota</taxon>
        <taxon>Alphaproteobacteria</taxon>
        <taxon>Sphingomonadales</taxon>
        <taxon>Sphingomonadaceae</taxon>
        <taxon>Novosphingobium</taxon>
    </lineage>
</organism>
<dbReference type="Proteomes" id="UP000052268">
    <property type="component" value="Unassembled WGS sequence"/>
</dbReference>
<dbReference type="Pfam" id="PF00034">
    <property type="entry name" value="Cytochrom_C"/>
    <property type="match status" value="2"/>
</dbReference>
<accession>A0A0J7XWW4</accession>
<dbReference type="PIRSF" id="PIRSF000018">
    <property type="entry name" value="Mb_ADH_cyt_c"/>
    <property type="match status" value="1"/>
</dbReference>
<dbReference type="RefSeq" id="WP_082699670.1">
    <property type="nucleotide sequence ID" value="NZ_KQ130453.1"/>
</dbReference>
<feature type="binding site" description="covalent" evidence="9">
    <location>
        <position position="200"/>
    </location>
    <ligand>
        <name>heme c</name>
        <dbReference type="ChEBI" id="CHEBI:61717"/>
        <label>2</label>
    </ligand>
</feature>
<feature type="binding site" description="covalent" evidence="9">
    <location>
        <position position="336"/>
    </location>
    <ligand>
        <name>heme c</name>
        <dbReference type="ChEBI" id="CHEBI:61717"/>
        <label>3</label>
    </ligand>
</feature>
<comment type="subcellular location">
    <subcellularLocation>
        <location evidence="1">Cell membrane</location>
    </subcellularLocation>
</comment>
<feature type="binding site" description="covalent" evidence="9">
    <location>
        <position position="47"/>
    </location>
    <ligand>
        <name>heme c</name>
        <dbReference type="ChEBI" id="CHEBI:61717"/>
        <label>1</label>
    </ligand>
</feature>
<feature type="binding site" description="covalent" evidence="9">
    <location>
        <position position="50"/>
    </location>
    <ligand>
        <name>heme c</name>
        <dbReference type="ChEBI" id="CHEBI:61717"/>
        <label>1</label>
    </ligand>
</feature>
<keyword evidence="11" id="KW-0812">Transmembrane</keyword>
<feature type="binding site" description="axial binding residue" evidence="10">
    <location>
        <position position="51"/>
    </location>
    <ligand>
        <name>heme c</name>
        <dbReference type="ChEBI" id="CHEBI:61717"/>
        <label>1</label>
    </ligand>
    <ligandPart>
        <name>Fe</name>
        <dbReference type="ChEBI" id="CHEBI:18248"/>
    </ligandPart>
</feature>
<comment type="caution">
    <text evidence="14">The sequence shown here is derived from an EMBL/GenBank/DDBJ whole genome shotgun (WGS) entry which is preliminary data.</text>
</comment>
<evidence type="ECO:0000256" key="5">
    <source>
        <dbReference type="ARBA" id="ARBA00022729"/>
    </source>
</evidence>
<keyword evidence="11" id="KW-1133">Transmembrane helix</keyword>
<reference evidence="14 15" key="1">
    <citation type="journal article" date="2015" name="G3 (Bethesda)">
        <title>Insights into Ongoing Evolution of the Hexachlorocyclohexane Catabolic Pathway from Comparative Genomics of Ten Sphingomonadaceae Strains.</title>
        <authorList>
            <person name="Pearce S.L."/>
            <person name="Oakeshott J.G."/>
            <person name="Pandey G."/>
        </authorList>
    </citation>
    <scope>NUCLEOTIDE SEQUENCE [LARGE SCALE GENOMIC DNA]</scope>
    <source>
        <strain evidence="14 15">LL02</strain>
    </source>
</reference>
<dbReference type="PATRIC" id="fig|1114963.3.peg.1763"/>
<dbReference type="GO" id="GO:0016614">
    <property type="term" value="F:oxidoreductase activity, acting on CH-OH group of donors"/>
    <property type="evidence" value="ECO:0007669"/>
    <property type="project" value="InterPro"/>
</dbReference>
<dbReference type="PANTHER" id="PTHR35008:SF8">
    <property type="entry name" value="ALCOHOL DEHYDROGENASE CYTOCHROME C SUBUNIT"/>
    <property type="match status" value="1"/>
</dbReference>
<sequence>MRALAILSAALLSLAAPLAAQAQPTAQSRFTAAEIERGRYVATAGDCAACHNAPASAPGREGAEMAGGYPIVSPLGSIYSTNITPSRTHGIGAYSEAEFARALRQGIRRDGAPLYPAMPYTSYAGLSDTDVHALYAYFMKGVRPVDRTAPATSLPFPFNIRTSMRAWNALFLKDERVKVDPGHDAKWNRGRYLAETLGHCSTCHSPRGFLMEEKTGSALAGGPLGAWYAPNITSDKISGIGGWSQAEIAQYLATGHVAGKAQAAGDMAEAVTHSFSKLTRSDIDAMAAYIATVPAVRDEGDKQPAYSYGKSGTFEAAIRGGTQPAMAGARLYSGLCAACHGRDGDGSPDGAIPSLHHNSTVGASRTNNLIAVILHGVDRTVGDRHVLMPGFGENSFVQPLSNLQIAELGTFLRQTFGPGDAISEKQVEIARSQSSLSILLLMARTGMVLLALILIGIVAWRLRRGGLRHAKATLA</sequence>
<evidence type="ECO:0000259" key="13">
    <source>
        <dbReference type="PROSITE" id="PS51007"/>
    </source>
</evidence>
<feature type="binding site" description="covalent" evidence="9">
    <location>
        <position position="339"/>
    </location>
    <ligand>
        <name>heme c</name>
        <dbReference type="ChEBI" id="CHEBI:61717"/>
        <label>3</label>
    </ligand>
</feature>
<dbReference type="InterPro" id="IPR014353">
    <property type="entry name" value="Membr-bd_ADH_cyt_c"/>
</dbReference>
<evidence type="ECO:0000256" key="2">
    <source>
        <dbReference type="ARBA" id="ARBA00022475"/>
    </source>
</evidence>
<dbReference type="GO" id="GO:0009055">
    <property type="term" value="F:electron transfer activity"/>
    <property type="evidence" value="ECO:0007669"/>
    <property type="project" value="InterPro"/>
</dbReference>
<keyword evidence="4 10" id="KW-0479">Metal-binding</keyword>
<gene>
    <name evidence="14" type="ORF">V474_14700</name>
</gene>
<dbReference type="PANTHER" id="PTHR35008">
    <property type="entry name" value="BLL4482 PROTEIN-RELATED"/>
    <property type="match status" value="1"/>
</dbReference>
<evidence type="ECO:0000256" key="1">
    <source>
        <dbReference type="ARBA" id="ARBA00004236"/>
    </source>
</evidence>
<evidence type="ECO:0000313" key="14">
    <source>
        <dbReference type="EMBL" id="KMS56206.1"/>
    </source>
</evidence>
<dbReference type="OrthoDB" id="9811281at2"/>
<evidence type="ECO:0000256" key="7">
    <source>
        <dbReference type="ARBA" id="ARBA00023004"/>
    </source>
</evidence>
<evidence type="ECO:0000256" key="12">
    <source>
        <dbReference type="SAM" id="SignalP"/>
    </source>
</evidence>
<keyword evidence="7 10" id="KW-0408">Iron</keyword>
<feature type="binding site" description="axial binding residue" evidence="10">
    <location>
        <position position="340"/>
    </location>
    <ligand>
        <name>heme c</name>
        <dbReference type="ChEBI" id="CHEBI:61717"/>
        <label>3</label>
    </ligand>
    <ligandPart>
        <name>Fe</name>
        <dbReference type="ChEBI" id="CHEBI:18248"/>
    </ligandPart>
</feature>
<feature type="chain" id="PRO_5005292160" evidence="12">
    <location>
        <begin position="23"/>
        <end position="475"/>
    </location>
</feature>
<evidence type="ECO:0000256" key="11">
    <source>
        <dbReference type="SAM" id="Phobius"/>
    </source>
</evidence>
<dbReference type="SUPFAM" id="SSF46626">
    <property type="entry name" value="Cytochrome c"/>
    <property type="match status" value="3"/>
</dbReference>
<dbReference type="InterPro" id="IPR036909">
    <property type="entry name" value="Cyt_c-like_dom_sf"/>
</dbReference>
<dbReference type="AlphaFoldDB" id="A0A0J7XWW4"/>
<dbReference type="InterPro" id="IPR051459">
    <property type="entry name" value="Cytochrome_c-type_DH"/>
</dbReference>
<evidence type="ECO:0000256" key="9">
    <source>
        <dbReference type="PIRSR" id="PIRSR000018-50"/>
    </source>
</evidence>
<feature type="transmembrane region" description="Helical" evidence="11">
    <location>
        <begin position="436"/>
        <end position="460"/>
    </location>
</feature>
<keyword evidence="8 11" id="KW-0472">Membrane</keyword>
<comment type="cofactor">
    <cofactor evidence="9">
        <name>heme c</name>
        <dbReference type="ChEBI" id="CHEBI:61717"/>
    </cofactor>
    <text evidence="9">Binds 3 heme c groups covalently per subunit.</text>
</comment>
<evidence type="ECO:0000256" key="4">
    <source>
        <dbReference type="ARBA" id="ARBA00022723"/>
    </source>
</evidence>
<evidence type="ECO:0000256" key="8">
    <source>
        <dbReference type="ARBA" id="ARBA00023136"/>
    </source>
</evidence>
<dbReference type="EMBL" id="JACU01000004">
    <property type="protein sequence ID" value="KMS56206.1"/>
    <property type="molecule type" value="Genomic_DNA"/>
</dbReference>
<dbReference type="GO" id="GO:0020037">
    <property type="term" value="F:heme binding"/>
    <property type="evidence" value="ECO:0007669"/>
    <property type="project" value="InterPro"/>
</dbReference>
<protein>
    <submittedName>
        <fullName evidence="14">Cytochrome C</fullName>
    </submittedName>
</protein>
<name>A0A0J7XWW4_9SPHN</name>
<dbReference type="InterPro" id="IPR009056">
    <property type="entry name" value="Cyt_c-like_dom"/>
</dbReference>
<keyword evidence="2" id="KW-1003">Cell membrane</keyword>
<feature type="domain" description="Cytochrome c" evidence="13">
    <location>
        <begin position="185"/>
        <end position="294"/>
    </location>
</feature>
<feature type="binding site" description="axial binding residue" evidence="10">
    <location>
        <position position="204"/>
    </location>
    <ligand>
        <name>heme c</name>
        <dbReference type="ChEBI" id="CHEBI:61717"/>
        <label>2</label>
    </ligand>
    <ligandPart>
        <name>Fe</name>
        <dbReference type="ChEBI" id="CHEBI:18248"/>
    </ligandPart>
</feature>
<feature type="binding site" description="covalent" evidence="9">
    <location>
        <position position="203"/>
    </location>
    <ligand>
        <name>heme c</name>
        <dbReference type="ChEBI" id="CHEBI:61717"/>
        <label>2</label>
    </ligand>
</feature>
<keyword evidence="15" id="KW-1185">Reference proteome</keyword>
<feature type="domain" description="Cytochrome c" evidence="13">
    <location>
        <begin position="33"/>
        <end position="142"/>
    </location>
</feature>
<evidence type="ECO:0000256" key="10">
    <source>
        <dbReference type="PIRSR" id="PIRSR000018-51"/>
    </source>
</evidence>
<dbReference type="GO" id="GO:0005886">
    <property type="term" value="C:plasma membrane"/>
    <property type="evidence" value="ECO:0007669"/>
    <property type="project" value="UniProtKB-SubCell"/>
</dbReference>
<proteinExistence type="predicted"/>
<feature type="domain" description="Cytochrome c" evidence="13">
    <location>
        <begin position="323"/>
        <end position="416"/>
    </location>
</feature>
<keyword evidence="5 12" id="KW-0732">Signal</keyword>
<dbReference type="PROSITE" id="PS51007">
    <property type="entry name" value="CYTC"/>
    <property type="match status" value="3"/>
</dbReference>
<dbReference type="GO" id="GO:0005506">
    <property type="term" value="F:iron ion binding"/>
    <property type="evidence" value="ECO:0007669"/>
    <property type="project" value="InterPro"/>
</dbReference>
<dbReference type="Gene3D" id="1.10.760.10">
    <property type="entry name" value="Cytochrome c-like domain"/>
    <property type="match status" value="3"/>
</dbReference>
<evidence type="ECO:0000256" key="3">
    <source>
        <dbReference type="ARBA" id="ARBA00022617"/>
    </source>
</evidence>
<keyword evidence="3 9" id="KW-0349">Heme</keyword>
<evidence type="ECO:0000313" key="15">
    <source>
        <dbReference type="Proteomes" id="UP000052268"/>
    </source>
</evidence>
<keyword evidence="6" id="KW-0677">Repeat</keyword>